<dbReference type="PROSITE" id="PS01127">
    <property type="entry name" value="EF_TS_2"/>
    <property type="match status" value="1"/>
</dbReference>
<dbReference type="Gene3D" id="3.30.479.20">
    <property type="entry name" value="Elongation factor Ts, dimerisation domain"/>
    <property type="match status" value="1"/>
</dbReference>
<reference evidence="10 11" key="1">
    <citation type="journal article" date="2018" name="Sci. Rep.">
        <title>A novel species of the marine cyanobacterium Acaryochloris with a unique pigment content and lifestyle.</title>
        <authorList>
            <person name="Partensky F."/>
            <person name="Six C."/>
            <person name="Ratin M."/>
            <person name="Garczarek L."/>
            <person name="Vaulot D."/>
            <person name="Probert I."/>
            <person name="Calteau A."/>
            <person name="Gourvil P."/>
            <person name="Marie D."/>
            <person name="Grebert T."/>
            <person name="Bouchier C."/>
            <person name="Le Panse S."/>
            <person name="Gachenot M."/>
            <person name="Rodriguez F."/>
            <person name="Garrido J.L."/>
        </authorList>
    </citation>
    <scope>NUCLEOTIDE SEQUENCE [LARGE SCALE GENOMIC DNA]</scope>
    <source>
        <strain evidence="10 11">RCC1774</strain>
    </source>
</reference>
<dbReference type="SUPFAM" id="SSF54713">
    <property type="entry name" value="Elongation factor Ts (EF-Ts), dimerisation domain"/>
    <property type="match status" value="1"/>
</dbReference>
<feature type="region of interest" description="Involved in Mg(2+) ion dislocation from EF-Tu" evidence="6">
    <location>
        <begin position="82"/>
        <end position="85"/>
    </location>
</feature>
<dbReference type="HAMAP" id="MF_00050">
    <property type="entry name" value="EF_Ts"/>
    <property type="match status" value="1"/>
</dbReference>
<dbReference type="PANTHER" id="PTHR11741">
    <property type="entry name" value="ELONGATION FACTOR TS"/>
    <property type="match status" value="1"/>
</dbReference>
<dbReference type="InterPro" id="IPR014039">
    <property type="entry name" value="Transl_elong_EFTs/EF1B_dimer"/>
</dbReference>
<dbReference type="GO" id="GO:0003746">
    <property type="term" value="F:translation elongation factor activity"/>
    <property type="evidence" value="ECO:0007669"/>
    <property type="project" value="UniProtKB-UniRule"/>
</dbReference>
<organism evidence="10 11">
    <name type="scientific">Acaryochloris thomasi RCC1774</name>
    <dbReference type="NCBI Taxonomy" id="1764569"/>
    <lineage>
        <taxon>Bacteria</taxon>
        <taxon>Bacillati</taxon>
        <taxon>Cyanobacteriota</taxon>
        <taxon>Cyanophyceae</taxon>
        <taxon>Acaryochloridales</taxon>
        <taxon>Acaryochloridaceae</taxon>
        <taxon>Acaryochloris</taxon>
        <taxon>Acaryochloris thomasi</taxon>
    </lineage>
</organism>
<evidence type="ECO:0000256" key="7">
    <source>
        <dbReference type="RuleBase" id="RU000642"/>
    </source>
</evidence>
<dbReference type="NCBIfam" id="TIGR00116">
    <property type="entry name" value="tsf"/>
    <property type="match status" value="1"/>
</dbReference>
<evidence type="ECO:0000256" key="2">
    <source>
        <dbReference type="ARBA" id="ARBA00016956"/>
    </source>
</evidence>
<evidence type="ECO:0000313" key="11">
    <source>
        <dbReference type="Proteomes" id="UP000248857"/>
    </source>
</evidence>
<dbReference type="CDD" id="cd14275">
    <property type="entry name" value="UBA_EF-Ts"/>
    <property type="match status" value="1"/>
</dbReference>
<sequence>MAGISAQQVKELREKTGAGMMDCKKALKETKGDVEQAIAYLRKKGLASAGKKSGRVTAEGLVDSYIHFGGQIGVMVEVNCETDFVARNDAFKELVQDIAKQIAACPNVVYVQVDDVPAEIVENEKSVAMGSDALKGKPDNVKEKIVQGKLDKTLRELCLLDQPFIKDQSMTVDELVKQSISKLGENIQVRRFSRFVLGEGMDVSESGSED</sequence>
<dbReference type="GO" id="GO:0005737">
    <property type="term" value="C:cytoplasm"/>
    <property type="evidence" value="ECO:0007669"/>
    <property type="project" value="UniProtKB-SubCell"/>
</dbReference>
<comment type="subcellular location">
    <subcellularLocation>
        <location evidence="6 8">Cytoplasm</location>
    </subcellularLocation>
</comment>
<dbReference type="PANTHER" id="PTHR11741:SF0">
    <property type="entry name" value="ELONGATION FACTOR TS, MITOCHONDRIAL"/>
    <property type="match status" value="1"/>
</dbReference>
<evidence type="ECO:0000259" key="9">
    <source>
        <dbReference type="Pfam" id="PF00889"/>
    </source>
</evidence>
<keyword evidence="6" id="KW-0963">Cytoplasm</keyword>
<keyword evidence="4 6" id="KW-0648">Protein biosynthesis</keyword>
<dbReference type="EMBL" id="PQWO01000002">
    <property type="protein sequence ID" value="PZD74773.1"/>
    <property type="molecule type" value="Genomic_DNA"/>
</dbReference>
<dbReference type="SUPFAM" id="SSF46934">
    <property type="entry name" value="UBA-like"/>
    <property type="match status" value="1"/>
</dbReference>
<evidence type="ECO:0000256" key="5">
    <source>
        <dbReference type="ARBA" id="ARBA00025453"/>
    </source>
</evidence>
<keyword evidence="11" id="KW-1185">Reference proteome</keyword>
<dbReference type="InterPro" id="IPR009060">
    <property type="entry name" value="UBA-like_sf"/>
</dbReference>
<dbReference type="FunFam" id="1.10.286.20:FF:000001">
    <property type="entry name" value="Elongation factor Ts"/>
    <property type="match status" value="1"/>
</dbReference>
<keyword evidence="3 6" id="KW-0251">Elongation factor</keyword>
<dbReference type="Gene3D" id="1.10.8.10">
    <property type="entry name" value="DNA helicase RuvA subunit, C-terminal domain"/>
    <property type="match status" value="1"/>
</dbReference>
<gene>
    <name evidence="10" type="primary">tsf_1</name>
    <name evidence="6" type="synonym">tsf</name>
    <name evidence="10" type="ORF">C1752_00834</name>
</gene>
<evidence type="ECO:0000256" key="1">
    <source>
        <dbReference type="ARBA" id="ARBA00005532"/>
    </source>
</evidence>
<dbReference type="Proteomes" id="UP000248857">
    <property type="component" value="Unassembled WGS sequence"/>
</dbReference>
<feature type="domain" description="Translation elongation factor EFTs/EF1B dimerisation" evidence="9">
    <location>
        <begin position="97"/>
        <end position="199"/>
    </location>
</feature>
<evidence type="ECO:0000256" key="6">
    <source>
        <dbReference type="HAMAP-Rule" id="MF_00050"/>
    </source>
</evidence>
<protein>
    <recommendedName>
        <fullName evidence="2 6">Elongation factor Ts</fullName>
        <shortName evidence="6">EF-Ts</shortName>
    </recommendedName>
</protein>
<accession>A0A2W1JN65</accession>
<comment type="function">
    <text evidence="5 6 7">Associates with the EF-Tu.GDP complex and induces the exchange of GDP to GTP. It remains bound to the aminoacyl-tRNA.EF-Tu.GTP complex up to the GTP hydrolysis stage on the ribosome.</text>
</comment>
<evidence type="ECO:0000313" key="10">
    <source>
        <dbReference type="EMBL" id="PZD74773.1"/>
    </source>
</evidence>
<dbReference type="InterPro" id="IPR036402">
    <property type="entry name" value="EF-Ts_dimer_sf"/>
</dbReference>
<dbReference type="RefSeq" id="WP_110984807.1">
    <property type="nucleotide sequence ID" value="NZ_CAWNWM010000002.1"/>
</dbReference>
<dbReference type="InterPro" id="IPR018101">
    <property type="entry name" value="Transl_elong_Ts_CS"/>
</dbReference>
<proteinExistence type="inferred from homology"/>
<dbReference type="Pfam" id="PF00889">
    <property type="entry name" value="EF_TS"/>
    <property type="match status" value="1"/>
</dbReference>
<comment type="similarity">
    <text evidence="1 6 7">Belongs to the EF-Ts family.</text>
</comment>
<dbReference type="InterPro" id="IPR001816">
    <property type="entry name" value="Transl_elong_EFTs/EF1B"/>
</dbReference>
<name>A0A2W1JN65_9CYAN</name>
<comment type="caution">
    <text evidence="10">The sequence shown here is derived from an EMBL/GenBank/DDBJ whole genome shotgun (WGS) entry which is preliminary data.</text>
</comment>
<evidence type="ECO:0000256" key="8">
    <source>
        <dbReference type="RuleBase" id="RU000643"/>
    </source>
</evidence>
<dbReference type="FunFam" id="1.10.8.10:FF:000001">
    <property type="entry name" value="Elongation factor Ts"/>
    <property type="match status" value="1"/>
</dbReference>
<dbReference type="OrthoDB" id="9808348at2"/>
<dbReference type="PROSITE" id="PS01126">
    <property type="entry name" value="EF_TS_1"/>
    <property type="match status" value="1"/>
</dbReference>
<evidence type="ECO:0000256" key="4">
    <source>
        <dbReference type="ARBA" id="ARBA00022917"/>
    </source>
</evidence>
<evidence type="ECO:0000256" key="3">
    <source>
        <dbReference type="ARBA" id="ARBA00022768"/>
    </source>
</evidence>
<dbReference type="AlphaFoldDB" id="A0A2W1JN65"/>
<dbReference type="Gene3D" id="1.10.286.20">
    <property type="match status" value="1"/>
</dbReference>